<feature type="transmembrane region" description="Helical" evidence="7">
    <location>
        <begin position="662"/>
        <end position="685"/>
    </location>
</feature>
<feature type="transmembrane region" description="Helical" evidence="7">
    <location>
        <begin position="801"/>
        <end position="821"/>
    </location>
</feature>
<dbReference type="InterPro" id="IPR004835">
    <property type="entry name" value="Chitin_synth"/>
</dbReference>
<dbReference type="EMBL" id="KZ454989">
    <property type="protein sequence ID" value="PKI84491.1"/>
    <property type="molecule type" value="Genomic_DNA"/>
</dbReference>
<dbReference type="STRING" id="2020962.A0A2N1JD45"/>
<dbReference type="GO" id="GO:0004100">
    <property type="term" value="F:chitin synthase activity"/>
    <property type="evidence" value="ECO:0007669"/>
    <property type="project" value="UniProtKB-UniRule"/>
</dbReference>
<dbReference type="PANTHER" id="PTHR22914">
    <property type="entry name" value="CHITIN SYNTHASE"/>
    <property type="match status" value="1"/>
</dbReference>
<evidence type="ECO:0000256" key="7">
    <source>
        <dbReference type="RuleBase" id="RU366040"/>
    </source>
</evidence>
<dbReference type="OrthoDB" id="26569at2759"/>
<comment type="function">
    <text evidence="6 7">Polymerizes chitin, a structural polymer of the cell wall and septum, by transferring the sugar moiety of UDP-GlcNAc to the non-reducing end of the growing chitin polymer.</text>
</comment>
<keyword evidence="11" id="KW-1185">Reference proteome</keyword>
<dbReference type="EC" id="2.4.1.16" evidence="7"/>
<feature type="transmembrane region" description="Helical" evidence="7">
    <location>
        <begin position="705"/>
        <end position="723"/>
    </location>
</feature>
<proteinExistence type="inferred from homology"/>
<evidence type="ECO:0000313" key="10">
    <source>
        <dbReference type="EMBL" id="PKI84491.1"/>
    </source>
</evidence>
<gene>
    <name evidence="10" type="ORF">MVES_001487</name>
</gene>
<dbReference type="GO" id="GO:0071555">
    <property type="term" value="P:cell wall organization"/>
    <property type="evidence" value="ECO:0007669"/>
    <property type="project" value="UniProtKB-KW"/>
</dbReference>
<sequence>MTRWDGALEAPHLGMEQAPVTRYEQVMQALNDEPVQQETVEVLAHASQTVPGAYTLQMADAAPNEAPNQETVDAAAHAPTYSQPLVHDSHAYAYDATYGYDAAYGYDASYAYDATQYDANYMHSAYASNFTGTEDQDPSALGIHHAYPNEAQYIYPHDPTKVQRFSHNSRSSQASSLEHSSWQSHDSYAEKDRKSAAQSTYGTEPVYDGPWHATCGAMYGADEAKTLAAMHVDALPQRKYQSTTRNVALTYDNLVLNFPIPSKLNSFVHLRDAEEYTHLRYSAVTCGPEMFLNKNFTLRQTMYNRHTEIFIGITIHDKDETYFTRTLHGVMKNIAHLCALKDSRVWGRSSWNKVVVAIIADGREHLHPRVLDCLAAIGVYQEGIAKSRVDNDEVQAHVYEYTTQLSIDRKIQFRGAEDGIVPVQLLLCLKEKRTHKNNSHRWFFDAFSRALQPTVCILLDAGTKPAHKSIYKLWRCFERNARVAGAFGGLSVDTNKRAGFPLALLNPLVAAQQFAYKSSNTLKMPTESVLGHTCPAPGAPIAYRYAALLNDPITGSGPLASYFKGEAYGNKADAFLSNMCAEDLVLSFELVAKQNARWIVQYVESAKGITAAPHHVSEFITQQQQWSNGPFLSTLYAWKHAFRFMQSAHSGGRKTALSFEMVYSFITMVVAWFSVANCYIFFRVLTRGMELDRFGLHGIPVVNEIMHFIYIGTLIACFVLALGNRPQSSEWKYTAVVVIFALLALYMLFAGIFCIVNLFQGAPHSTFAQTMVGFVATYAVYIVGALLALDPWHLLTCSLQYLLLVPTYINVLHIYAFCNLYDANFGGYRKTDSPCHLGTATSTEKGTVQVSLPSAQTDIDAAYEEALFHVRDGPSSSMGRSSTQVFDYYKNVRTNVLLLWSLSNALLAGIILDSDLTHTFDPQANLTRARVYVLVVLGIVACTNGIQLLGSILYAILRLVNR</sequence>
<comment type="subcellular location">
    <subcellularLocation>
        <location evidence="7">Cell membrane</location>
        <topology evidence="7">Multi-pass membrane protein</topology>
    </subcellularLocation>
    <subcellularLocation>
        <location evidence="1">Membrane</location>
        <topology evidence="1">Multi-pass membrane protein</topology>
    </subcellularLocation>
</comment>
<dbReference type="PANTHER" id="PTHR22914:SF38">
    <property type="entry name" value="CHITIN SYNTHASE 2"/>
    <property type="match status" value="1"/>
</dbReference>
<evidence type="ECO:0000256" key="2">
    <source>
        <dbReference type="ARBA" id="ARBA00022692"/>
    </source>
</evidence>
<dbReference type="Pfam" id="PF01644">
    <property type="entry name" value="Chitin_synth_1"/>
    <property type="match status" value="1"/>
</dbReference>
<evidence type="ECO:0000256" key="1">
    <source>
        <dbReference type="ARBA" id="ARBA00004141"/>
    </source>
</evidence>
<dbReference type="GO" id="GO:0006031">
    <property type="term" value="P:chitin biosynthetic process"/>
    <property type="evidence" value="ECO:0007669"/>
    <property type="project" value="UniProtKB-UniRule"/>
</dbReference>
<protein>
    <recommendedName>
        <fullName evidence="7">Chitin synthase</fullName>
        <ecNumber evidence="7">2.4.1.16</ecNumber>
    </recommendedName>
</protein>
<keyword evidence="3 7" id="KW-1133">Transmembrane helix</keyword>
<evidence type="ECO:0000256" key="3">
    <source>
        <dbReference type="ARBA" id="ARBA00022989"/>
    </source>
</evidence>
<keyword evidence="7" id="KW-0808">Transferase</keyword>
<name>A0A2N1JD45_9BASI</name>
<keyword evidence="7" id="KW-0328">Glycosyltransferase</keyword>
<feature type="transmembrane region" description="Helical" evidence="7">
    <location>
        <begin position="735"/>
        <end position="759"/>
    </location>
</feature>
<feature type="compositionally biased region" description="Polar residues" evidence="8">
    <location>
        <begin position="163"/>
        <end position="186"/>
    </location>
</feature>
<keyword evidence="2 7" id="KW-0812">Transmembrane</keyword>
<accession>A0A2N1JD45</accession>
<evidence type="ECO:0000313" key="11">
    <source>
        <dbReference type="Proteomes" id="UP000232875"/>
    </source>
</evidence>
<keyword evidence="5 7" id="KW-0961">Cell wall biogenesis/degradation</keyword>
<evidence type="ECO:0000256" key="6">
    <source>
        <dbReference type="ARBA" id="ARBA00024009"/>
    </source>
</evidence>
<dbReference type="GO" id="GO:0030428">
    <property type="term" value="C:cell septum"/>
    <property type="evidence" value="ECO:0007669"/>
    <property type="project" value="TreeGrafter"/>
</dbReference>
<dbReference type="GO" id="GO:0005886">
    <property type="term" value="C:plasma membrane"/>
    <property type="evidence" value="ECO:0007669"/>
    <property type="project" value="UniProtKB-SubCell"/>
</dbReference>
<reference evidence="10 11" key="1">
    <citation type="submission" date="2017-10" db="EMBL/GenBank/DDBJ databases">
        <title>A novel species of cold-tolerant Malassezia isolated from bats.</title>
        <authorList>
            <person name="Lorch J.M."/>
            <person name="Palmer J.M."/>
            <person name="Vanderwolf K.J."/>
            <person name="Schmidt K.Z."/>
            <person name="Verant M.L."/>
            <person name="Weller T.J."/>
            <person name="Blehert D.S."/>
        </authorList>
    </citation>
    <scope>NUCLEOTIDE SEQUENCE [LARGE SCALE GENOMIC DNA]</scope>
    <source>
        <strain evidence="10 11">NWHC:44797-103</strain>
    </source>
</reference>
<feature type="region of interest" description="Disordered" evidence="8">
    <location>
        <begin position="162"/>
        <end position="201"/>
    </location>
</feature>
<dbReference type="Proteomes" id="UP000232875">
    <property type="component" value="Unassembled WGS sequence"/>
</dbReference>
<keyword evidence="4 7" id="KW-0472">Membrane</keyword>
<feature type="transmembrane region" description="Helical" evidence="7">
    <location>
        <begin position="771"/>
        <end position="789"/>
    </location>
</feature>
<dbReference type="AlphaFoldDB" id="A0A2N1JD45"/>
<evidence type="ECO:0000256" key="5">
    <source>
        <dbReference type="ARBA" id="ARBA00023316"/>
    </source>
</evidence>
<comment type="catalytic activity">
    <reaction evidence="7">
        <text>[(1-&gt;4)-N-acetyl-beta-D-glucosaminyl](n) + UDP-N-acetyl-alpha-D-glucosamine = [(1-&gt;4)-N-acetyl-beta-D-glucosaminyl](n+1) + UDP + H(+)</text>
        <dbReference type="Rhea" id="RHEA:16637"/>
        <dbReference type="Rhea" id="RHEA-COMP:9593"/>
        <dbReference type="Rhea" id="RHEA-COMP:9595"/>
        <dbReference type="ChEBI" id="CHEBI:15378"/>
        <dbReference type="ChEBI" id="CHEBI:17029"/>
        <dbReference type="ChEBI" id="CHEBI:57705"/>
        <dbReference type="ChEBI" id="CHEBI:58223"/>
        <dbReference type="EC" id="2.4.1.16"/>
    </reaction>
</comment>
<feature type="domain" description="Chitin synthase N-terminal" evidence="9">
    <location>
        <begin position="243"/>
        <end position="308"/>
    </location>
</feature>
<feature type="transmembrane region" description="Helical" evidence="7">
    <location>
        <begin position="896"/>
        <end position="912"/>
    </location>
</feature>
<evidence type="ECO:0000259" key="9">
    <source>
        <dbReference type="Pfam" id="PF08407"/>
    </source>
</evidence>
<evidence type="ECO:0000256" key="8">
    <source>
        <dbReference type="SAM" id="MobiDB-lite"/>
    </source>
</evidence>
<dbReference type="Pfam" id="PF08407">
    <property type="entry name" value="Chitin_synth_1N"/>
    <property type="match status" value="1"/>
</dbReference>
<dbReference type="InterPro" id="IPR013616">
    <property type="entry name" value="Chitin_synth_N"/>
</dbReference>
<comment type="similarity">
    <text evidence="7">Belongs to the chitin synthase family.</text>
</comment>
<evidence type="ECO:0000256" key="4">
    <source>
        <dbReference type="ARBA" id="ARBA00023136"/>
    </source>
</evidence>
<feature type="transmembrane region" description="Helical" evidence="7">
    <location>
        <begin position="932"/>
        <end position="957"/>
    </location>
</feature>
<keyword evidence="7" id="KW-1003">Cell membrane</keyword>
<organism evidence="10 11">
    <name type="scientific">Malassezia vespertilionis</name>
    <dbReference type="NCBI Taxonomy" id="2020962"/>
    <lineage>
        <taxon>Eukaryota</taxon>
        <taxon>Fungi</taxon>
        <taxon>Dikarya</taxon>
        <taxon>Basidiomycota</taxon>
        <taxon>Ustilaginomycotina</taxon>
        <taxon>Malasseziomycetes</taxon>
        <taxon>Malasseziales</taxon>
        <taxon>Malasseziaceae</taxon>
        <taxon>Malassezia</taxon>
    </lineage>
</organism>